<dbReference type="GO" id="GO:0005506">
    <property type="term" value="F:iron ion binding"/>
    <property type="evidence" value="ECO:0007669"/>
    <property type="project" value="InterPro"/>
</dbReference>
<proteinExistence type="inferred from homology"/>
<keyword evidence="9" id="KW-1185">Reference proteome</keyword>
<dbReference type="GO" id="GO:0020037">
    <property type="term" value="F:heme binding"/>
    <property type="evidence" value="ECO:0007669"/>
    <property type="project" value="InterPro"/>
</dbReference>
<dbReference type="InterPro" id="IPR036396">
    <property type="entry name" value="Cyt_P450_sf"/>
</dbReference>
<dbReference type="CDD" id="cd11058">
    <property type="entry name" value="CYP60B-like"/>
    <property type="match status" value="1"/>
</dbReference>
<dbReference type="SUPFAM" id="SSF48264">
    <property type="entry name" value="Cytochrome P450"/>
    <property type="match status" value="1"/>
</dbReference>
<sequence length="510" mass="58580">MSTSVFTREEIFLLRDKLDRNVVAALVVIFLFFYTLSVLGRWVYNVWFHPLSKFPGPAFAAASEIPYMYATARGDLHRWIARLHDQYGQVVRYSPTALSYTKAQAWKDIFGHKAGGSGGVPKDLDWYGRPMNGVKGMITAGDEAHARMRRIFNNAFSDRALKLHEPMFKKYASLLTTKLRENVDKDANHKLDMVSWLNFTTFDVMGDLVFGETFHQLETATYSEWVRLIFDGIYAVTMNRVIRHLVPTVHWIVNRLLLRKLAAKREQHFGYASERVRRRLAAKDQKADIWSLVLKAPESRSLSVGEMNTNASTFMIAGTETTATLLSGLLFHLLKNPDKMGKLVQEIRGELHTEEDITMERLARLPYLRACIEEALRIYPPVPTGTMRRTAVEGAMVCGEFIPGNTMLTVSQYAAFRDANNWKDAYKFIPERFIDSAYNSDEKSVLQPFAVGPRNCLGKNMAYHEMRVLMAYVLLNFDLELATESEHWDNQKAYILWEKHPLMCHLKLVR</sequence>
<comment type="similarity">
    <text evidence="2">Belongs to the cytochrome P450 family.</text>
</comment>
<dbReference type="PRINTS" id="PR00385">
    <property type="entry name" value="P450"/>
</dbReference>
<reference evidence="8" key="1">
    <citation type="journal article" date="2020" name="Stud. Mycol.">
        <title>101 Dothideomycetes genomes: a test case for predicting lifestyles and emergence of pathogens.</title>
        <authorList>
            <person name="Haridas S."/>
            <person name="Albert R."/>
            <person name="Binder M."/>
            <person name="Bloem J."/>
            <person name="Labutti K."/>
            <person name="Salamov A."/>
            <person name="Andreopoulos B."/>
            <person name="Baker S."/>
            <person name="Barry K."/>
            <person name="Bills G."/>
            <person name="Bluhm B."/>
            <person name="Cannon C."/>
            <person name="Castanera R."/>
            <person name="Culley D."/>
            <person name="Daum C."/>
            <person name="Ezra D."/>
            <person name="Gonzalez J."/>
            <person name="Henrissat B."/>
            <person name="Kuo A."/>
            <person name="Liang C."/>
            <person name="Lipzen A."/>
            <person name="Lutzoni F."/>
            <person name="Magnuson J."/>
            <person name="Mondo S."/>
            <person name="Nolan M."/>
            <person name="Ohm R."/>
            <person name="Pangilinan J."/>
            <person name="Park H.-J."/>
            <person name="Ramirez L."/>
            <person name="Alfaro M."/>
            <person name="Sun H."/>
            <person name="Tritt A."/>
            <person name="Yoshinaga Y."/>
            <person name="Zwiers L.-H."/>
            <person name="Turgeon B."/>
            <person name="Goodwin S."/>
            <person name="Spatafora J."/>
            <person name="Crous P."/>
            <person name="Grigoriev I."/>
        </authorList>
    </citation>
    <scope>NUCLEOTIDE SEQUENCE</scope>
    <source>
        <strain evidence="8">ATCC 16933</strain>
    </source>
</reference>
<dbReference type="OrthoDB" id="1470350at2759"/>
<evidence type="ECO:0000256" key="7">
    <source>
        <dbReference type="SAM" id="Phobius"/>
    </source>
</evidence>
<dbReference type="InterPro" id="IPR002401">
    <property type="entry name" value="Cyt_P450_E_grp-I"/>
</dbReference>
<gene>
    <name evidence="8" type="ORF">BDY21DRAFT_161297</name>
</gene>
<dbReference type="InterPro" id="IPR001128">
    <property type="entry name" value="Cyt_P450"/>
</dbReference>
<keyword evidence="7" id="KW-0812">Transmembrane</keyword>
<dbReference type="GO" id="GO:0004497">
    <property type="term" value="F:monooxygenase activity"/>
    <property type="evidence" value="ECO:0007669"/>
    <property type="project" value="UniProtKB-KW"/>
</dbReference>
<evidence type="ECO:0000313" key="8">
    <source>
        <dbReference type="EMBL" id="KAF2460302.1"/>
    </source>
</evidence>
<evidence type="ECO:0000256" key="3">
    <source>
        <dbReference type="ARBA" id="ARBA00022617"/>
    </source>
</evidence>
<evidence type="ECO:0000256" key="6">
    <source>
        <dbReference type="PIRSR" id="PIRSR602401-1"/>
    </source>
</evidence>
<evidence type="ECO:0000313" key="9">
    <source>
        <dbReference type="Proteomes" id="UP000799766"/>
    </source>
</evidence>
<feature type="binding site" description="axial binding residue" evidence="6">
    <location>
        <position position="456"/>
    </location>
    <ligand>
        <name>heme</name>
        <dbReference type="ChEBI" id="CHEBI:30413"/>
    </ligand>
    <ligandPart>
        <name>Fe</name>
        <dbReference type="ChEBI" id="CHEBI:18248"/>
    </ligandPart>
</feature>
<accession>A0A6A6P941</accession>
<keyword evidence="8" id="KW-0503">Monooxygenase</keyword>
<evidence type="ECO:0000256" key="4">
    <source>
        <dbReference type="ARBA" id="ARBA00022723"/>
    </source>
</evidence>
<dbReference type="InterPro" id="IPR050121">
    <property type="entry name" value="Cytochrome_P450_monoxygenase"/>
</dbReference>
<dbReference type="PANTHER" id="PTHR24305">
    <property type="entry name" value="CYTOCHROME P450"/>
    <property type="match status" value="1"/>
</dbReference>
<evidence type="ECO:0000256" key="1">
    <source>
        <dbReference type="ARBA" id="ARBA00001971"/>
    </source>
</evidence>
<evidence type="ECO:0000256" key="2">
    <source>
        <dbReference type="ARBA" id="ARBA00010617"/>
    </source>
</evidence>
<dbReference type="PRINTS" id="PR00463">
    <property type="entry name" value="EP450I"/>
</dbReference>
<comment type="cofactor">
    <cofactor evidence="1 6">
        <name>heme</name>
        <dbReference type="ChEBI" id="CHEBI:30413"/>
    </cofactor>
</comment>
<dbReference type="EMBL" id="MU001673">
    <property type="protein sequence ID" value="KAF2460302.1"/>
    <property type="molecule type" value="Genomic_DNA"/>
</dbReference>
<keyword evidence="8" id="KW-0560">Oxidoreductase</keyword>
<dbReference type="Proteomes" id="UP000799766">
    <property type="component" value="Unassembled WGS sequence"/>
</dbReference>
<keyword evidence="3 6" id="KW-0349">Heme</keyword>
<evidence type="ECO:0000256" key="5">
    <source>
        <dbReference type="ARBA" id="ARBA00023004"/>
    </source>
</evidence>
<organism evidence="8 9">
    <name type="scientific">Lineolata rhizophorae</name>
    <dbReference type="NCBI Taxonomy" id="578093"/>
    <lineage>
        <taxon>Eukaryota</taxon>
        <taxon>Fungi</taxon>
        <taxon>Dikarya</taxon>
        <taxon>Ascomycota</taxon>
        <taxon>Pezizomycotina</taxon>
        <taxon>Dothideomycetes</taxon>
        <taxon>Dothideomycetes incertae sedis</taxon>
        <taxon>Lineolatales</taxon>
        <taxon>Lineolataceae</taxon>
        <taxon>Lineolata</taxon>
    </lineage>
</organism>
<name>A0A6A6P941_9PEZI</name>
<keyword evidence="7" id="KW-0472">Membrane</keyword>
<dbReference type="GO" id="GO:0016705">
    <property type="term" value="F:oxidoreductase activity, acting on paired donors, with incorporation or reduction of molecular oxygen"/>
    <property type="evidence" value="ECO:0007669"/>
    <property type="project" value="InterPro"/>
</dbReference>
<dbReference type="AlphaFoldDB" id="A0A6A6P941"/>
<protein>
    <submittedName>
        <fullName evidence="8">Benzoate 4-monooxygenase cytochrome P450</fullName>
    </submittedName>
</protein>
<keyword evidence="4 6" id="KW-0479">Metal-binding</keyword>
<keyword evidence="5 6" id="KW-0408">Iron</keyword>
<dbReference type="Pfam" id="PF00067">
    <property type="entry name" value="p450"/>
    <property type="match status" value="1"/>
</dbReference>
<dbReference type="PANTHER" id="PTHR24305:SF210">
    <property type="entry name" value="CYTOCHROME P450 MONOOXYGENASE ASQL-RELATED"/>
    <property type="match status" value="1"/>
</dbReference>
<dbReference type="Gene3D" id="1.10.630.10">
    <property type="entry name" value="Cytochrome P450"/>
    <property type="match status" value="1"/>
</dbReference>
<feature type="transmembrane region" description="Helical" evidence="7">
    <location>
        <begin position="21"/>
        <end position="44"/>
    </location>
</feature>
<keyword evidence="7" id="KW-1133">Transmembrane helix</keyword>